<keyword evidence="4" id="KW-1185">Reference proteome</keyword>
<dbReference type="SUPFAM" id="SSF50998">
    <property type="entry name" value="Quinoprotein alcohol dehydrogenase-like"/>
    <property type="match status" value="1"/>
</dbReference>
<feature type="compositionally biased region" description="Acidic residues" evidence="1">
    <location>
        <begin position="217"/>
        <end position="229"/>
    </location>
</feature>
<comment type="caution">
    <text evidence="3">The sequence shown here is derived from an EMBL/GenBank/DDBJ whole genome shotgun (WGS) entry which is preliminary data.</text>
</comment>
<dbReference type="InterPro" id="IPR011047">
    <property type="entry name" value="Quinoprotein_ADH-like_sf"/>
</dbReference>
<evidence type="ECO:0000313" key="3">
    <source>
        <dbReference type="EMBL" id="TNM26629.1"/>
    </source>
</evidence>
<feature type="region of interest" description="Disordered" evidence="1">
    <location>
        <begin position="208"/>
        <end position="240"/>
    </location>
</feature>
<keyword evidence="2" id="KW-1133">Transmembrane helix</keyword>
<dbReference type="EMBL" id="VDGT01000021">
    <property type="protein sequence ID" value="TNM26629.1"/>
    <property type="molecule type" value="Genomic_DNA"/>
</dbReference>
<keyword evidence="2" id="KW-0812">Transmembrane</keyword>
<proteinExistence type="predicted"/>
<evidence type="ECO:0000256" key="2">
    <source>
        <dbReference type="SAM" id="Phobius"/>
    </source>
</evidence>
<accession>A0A5C4UUK8</accession>
<dbReference type="Gene3D" id="2.130.10.10">
    <property type="entry name" value="YVTN repeat-like/Quinoprotein amine dehydrogenase"/>
    <property type="match status" value="1"/>
</dbReference>
<reference evidence="3 4" key="1">
    <citation type="submission" date="2019-06" db="EMBL/GenBank/DDBJ databases">
        <title>Draft genome of Streptomyces sedi sp. JCM16909.</title>
        <authorList>
            <person name="Klykleung N."/>
            <person name="Tanasupawat S."/>
            <person name="Kudo T."/>
            <person name="Yuki M."/>
            <person name="Ohkuma M."/>
        </authorList>
    </citation>
    <scope>NUCLEOTIDE SEQUENCE [LARGE SCALE GENOMIC DNA]</scope>
    <source>
        <strain evidence="3 4">JCM 16909</strain>
    </source>
</reference>
<feature type="region of interest" description="Disordered" evidence="1">
    <location>
        <begin position="1"/>
        <end position="173"/>
    </location>
</feature>
<evidence type="ECO:0000256" key="1">
    <source>
        <dbReference type="SAM" id="MobiDB-lite"/>
    </source>
</evidence>
<dbReference type="RefSeq" id="WP_139648424.1">
    <property type="nucleotide sequence ID" value="NZ_VDGT01000021.1"/>
</dbReference>
<name>A0A5C4UUK8_9ACTN</name>
<gene>
    <name evidence="3" type="ORF">FH715_23015</name>
</gene>
<dbReference type="Proteomes" id="UP000311713">
    <property type="component" value="Unassembled WGS sequence"/>
</dbReference>
<evidence type="ECO:0000313" key="4">
    <source>
        <dbReference type="Proteomes" id="UP000311713"/>
    </source>
</evidence>
<organism evidence="3 4">
    <name type="scientific">Streptomyces sedi</name>
    <dbReference type="NCBI Taxonomy" id="555059"/>
    <lineage>
        <taxon>Bacteria</taxon>
        <taxon>Bacillati</taxon>
        <taxon>Actinomycetota</taxon>
        <taxon>Actinomycetes</taxon>
        <taxon>Kitasatosporales</taxon>
        <taxon>Streptomycetaceae</taxon>
        <taxon>Streptomyces</taxon>
    </lineage>
</organism>
<feature type="transmembrane region" description="Helical" evidence="2">
    <location>
        <begin position="179"/>
        <end position="203"/>
    </location>
</feature>
<feature type="compositionally biased region" description="Low complexity" evidence="1">
    <location>
        <begin position="69"/>
        <end position="78"/>
    </location>
</feature>
<evidence type="ECO:0008006" key="5">
    <source>
        <dbReference type="Google" id="ProtNLM"/>
    </source>
</evidence>
<keyword evidence="2" id="KW-0472">Membrane</keyword>
<dbReference type="AlphaFoldDB" id="A0A5C4UUK8"/>
<sequence>MSQPPPPPNQPPGPPGERPEQPPAGPGGFGPPAPPPGPPGATPSYGTPSGAGGDPGTPPSSPAVPPQGQPGQPGYGYPQTPPAGGYGFPQGGAATPPPPAGYGFPPGGPASQQPTLGGGFGAATPPQGPYGSPPTAGGQAGFGGTYGGPGATYGGPAGPGGTPPPSAGPGAGGGKRPPLWMMVLGVVLVVLLAGGGTYFFVFAGDDKETTANRDADGGEDGEGEGEDGDGGGGSLPSEPIESSLAWEVPPLEVGEGDNLVRSGGAWFTDDALVRVLGNDLVSYDLATGQENWTLPFELSGGDCNASANVDENRIAILQGRDCEVISVVDIAAGEEIASIPLNNSITPGRHERPAILGDTVAVGWGIGGGLYQISTGEQLFVSSSEGGNECVENAYMVVDQQFISRVECGLFGDGGGRVRATNEEGDPSWEWEFTDFEGEPMDVRSVLSVEPLTLVVDVGESLSDSSEKIVVINEDRTEIEHVLDYDIDRYLQPCEGQAFPSCPLGVVHEDYLYLATGNIGGDNAVVAFNLTTGQAEYEAPAINGGQVRPFAEQDGKILAYQPATSELEGMVVALDPAAEELSPVMALDRTALPKEYGMMGSGLFAADSLPMWHENTLVLNDRVVYEDEDSPPSVLAYR</sequence>
<dbReference type="OrthoDB" id="3679173at2"/>
<feature type="compositionally biased region" description="Gly residues" evidence="1">
    <location>
        <begin position="138"/>
        <end position="160"/>
    </location>
</feature>
<protein>
    <recommendedName>
        <fullName evidence="5">PQQ-binding-like beta-propeller repeat protein</fullName>
    </recommendedName>
</protein>
<feature type="compositionally biased region" description="Pro residues" evidence="1">
    <location>
        <begin position="56"/>
        <end position="68"/>
    </location>
</feature>
<feature type="compositionally biased region" description="Pro residues" evidence="1">
    <location>
        <begin position="1"/>
        <end position="41"/>
    </location>
</feature>
<dbReference type="InterPro" id="IPR015943">
    <property type="entry name" value="WD40/YVTN_repeat-like_dom_sf"/>
</dbReference>